<dbReference type="AlphaFoldDB" id="F0SFW5"/>
<gene>
    <name evidence="2" type="ordered locus">Plabr_3995</name>
</gene>
<reference evidence="3" key="1">
    <citation type="submission" date="2011-02" db="EMBL/GenBank/DDBJ databases">
        <title>The complete genome of Planctomyces brasiliensis DSM 5305.</title>
        <authorList>
            <person name="Lucas S."/>
            <person name="Copeland A."/>
            <person name="Lapidus A."/>
            <person name="Bruce D."/>
            <person name="Goodwin L."/>
            <person name="Pitluck S."/>
            <person name="Kyrpides N."/>
            <person name="Mavromatis K."/>
            <person name="Pagani I."/>
            <person name="Ivanova N."/>
            <person name="Ovchinnikova G."/>
            <person name="Lu M."/>
            <person name="Detter J.C."/>
            <person name="Han C."/>
            <person name="Land M."/>
            <person name="Hauser L."/>
            <person name="Markowitz V."/>
            <person name="Cheng J.-F."/>
            <person name="Hugenholtz P."/>
            <person name="Woyke T."/>
            <person name="Wu D."/>
            <person name="Tindall B."/>
            <person name="Pomrenke H.G."/>
            <person name="Brambilla E."/>
            <person name="Klenk H.-P."/>
            <person name="Eisen J.A."/>
        </authorList>
    </citation>
    <scope>NUCLEOTIDE SEQUENCE [LARGE SCALE GENOMIC DNA]</scope>
    <source>
        <strain evidence="3">ATCC 49424 / DSM 5305 / JCM 21570 / NBRC 103401 / IFAM 1448</strain>
    </source>
</reference>
<evidence type="ECO:0000313" key="2">
    <source>
        <dbReference type="EMBL" id="ADY61572.1"/>
    </source>
</evidence>
<protein>
    <submittedName>
        <fullName evidence="2">Ribosomal-protein-alanine acetyltransferase</fullName>
    </submittedName>
</protein>
<evidence type="ECO:0000313" key="3">
    <source>
        <dbReference type="Proteomes" id="UP000006860"/>
    </source>
</evidence>
<sequence>MSSSHLGDQDSTLQIRWLIRRDMPEVMAIEQESFEYAWTEDEFLCILRQRNCIGMVAELDHEIVGFMIYELHKSNLHVLNFAVADRHRRQGIGTRMVQRLVDKLSSQRRKEILLEVRERNLDAQLFFKCREFFAVTVLRNHYDDTQEDAYIMRYQLQDEAIPMIAGSTVNRISSYYDADAA</sequence>
<dbReference type="CDD" id="cd04301">
    <property type="entry name" value="NAT_SF"/>
    <property type="match status" value="1"/>
</dbReference>
<dbReference type="SUPFAM" id="SSF55729">
    <property type="entry name" value="Acyl-CoA N-acyltransferases (Nat)"/>
    <property type="match status" value="1"/>
</dbReference>
<dbReference type="InterPro" id="IPR006464">
    <property type="entry name" value="AcTrfase_RimI/Ard1"/>
</dbReference>
<evidence type="ECO:0000259" key="1">
    <source>
        <dbReference type="PROSITE" id="PS51186"/>
    </source>
</evidence>
<accession>F0SFW5</accession>
<dbReference type="EMBL" id="CP002546">
    <property type="protein sequence ID" value="ADY61572.1"/>
    <property type="molecule type" value="Genomic_DNA"/>
</dbReference>
<dbReference type="Pfam" id="PF00583">
    <property type="entry name" value="Acetyltransf_1"/>
    <property type="match status" value="1"/>
</dbReference>
<dbReference type="eggNOG" id="COG0456">
    <property type="taxonomic scope" value="Bacteria"/>
</dbReference>
<proteinExistence type="predicted"/>
<dbReference type="GO" id="GO:0008080">
    <property type="term" value="F:N-acetyltransferase activity"/>
    <property type="evidence" value="ECO:0007669"/>
    <property type="project" value="InterPro"/>
</dbReference>
<dbReference type="InterPro" id="IPR000182">
    <property type="entry name" value="GNAT_dom"/>
</dbReference>
<dbReference type="Gene3D" id="3.40.630.30">
    <property type="match status" value="1"/>
</dbReference>
<dbReference type="NCBIfam" id="TIGR01575">
    <property type="entry name" value="rimI"/>
    <property type="match status" value="1"/>
</dbReference>
<dbReference type="Proteomes" id="UP000006860">
    <property type="component" value="Chromosome"/>
</dbReference>
<dbReference type="PROSITE" id="PS51186">
    <property type="entry name" value="GNAT"/>
    <property type="match status" value="1"/>
</dbReference>
<dbReference type="KEGG" id="pbs:Plabr_3995"/>
<dbReference type="RefSeq" id="WP_013630289.1">
    <property type="nucleotide sequence ID" value="NC_015174.1"/>
</dbReference>
<name>F0SFW5_RUBBR</name>
<keyword evidence="3" id="KW-1185">Reference proteome</keyword>
<feature type="domain" description="N-acetyltransferase" evidence="1">
    <location>
        <begin position="13"/>
        <end position="157"/>
    </location>
</feature>
<organism evidence="2 3">
    <name type="scientific">Rubinisphaera brasiliensis (strain ATCC 49424 / DSM 5305 / JCM 21570 / IAM 15109 / NBRC 103401 / IFAM 1448)</name>
    <name type="common">Planctomyces brasiliensis</name>
    <dbReference type="NCBI Taxonomy" id="756272"/>
    <lineage>
        <taxon>Bacteria</taxon>
        <taxon>Pseudomonadati</taxon>
        <taxon>Planctomycetota</taxon>
        <taxon>Planctomycetia</taxon>
        <taxon>Planctomycetales</taxon>
        <taxon>Planctomycetaceae</taxon>
        <taxon>Rubinisphaera</taxon>
    </lineage>
</organism>
<dbReference type="HOGENOM" id="CLU_013985_23_2_0"/>
<dbReference type="InterPro" id="IPR016181">
    <property type="entry name" value="Acyl_CoA_acyltransferase"/>
</dbReference>